<dbReference type="SUPFAM" id="SSF46785">
    <property type="entry name" value="Winged helix' DNA-binding domain"/>
    <property type="match status" value="1"/>
</dbReference>
<evidence type="ECO:0000256" key="1">
    <source>
        <dbReference type="ARBA" id="ARBA00005384"/>
    </source>
</evidence>
<dbReference type="Gene3D" id="3.40.640.10">
    <property type="entry name" value="Type I PLP-dependent aspartate aminotransferase-like (Major domain)"/>
    <property type="match status" value="1"/>
</dbReference>
<feature type="domain" description="HTH gntR-type" evidence="6">
    <location>
        <begin position="31"/>
        <end position="99"/>
    </location>
</feature>
<dbReference type="Pfam" id="PF00155">
    <property type="entry name" value="Aminotran_1_2"/>
    <property type="match status" value="1"/>
</dbReference>
<organism evidence="7 8">
    <name type="scientific">Pedobacter caeni</name>
    <dbReference type="NCBI Taxonomy" id="288992"/>
    <lineage>
        <taxon>Bacteria</taxon>
        <taxon>Pseudomonadati</taxon>
        <taxon>Bacteroidota</taxon>
        <taxon>Sphingobacteriia</taxon>
        <taxon>Sphingobacteriales</taxon>
        <taxon>Sphingobacteriaceae</taxon>
        <taxon>Pedobacter</taxon>
    </lineage>
</organism>
<dbReference type="EMBL" id="FQUQ01000001">
    <property type="protein sequence ID" value="SHE70433.1"/>
    <property type="molecule type" value="Genomic_DNA"/>
</dbReference>
<dbReference type="InterPro" id="IPR000524">
    <property type="entry name" value="Tscrpt_reg_HTH_GntR"/>
</dbReference>
<dbReference type="GO" id="GO:0003677">
    <property type="term" value="F:DNA binding"/>
    <property type="evidence" value="ECO:0007669"/>
    <property type="project" value="UniProtKB-KW"/>
</dbReference>
<comment type="similarity">
    <text evidence="1">In the C-terminal section; belongs to the class-I pyridoxal-phosphate-dependent aminotransferase family.</text>
</comment>
<dbReference type="STRING" id="288992.SAMN04488522_101965"/>
<keyword evidence="8" id="KW-1185">Reference proteome</keyword>
<dbReference type="PANTHER" id="PTHR46577">
    <property type="entry name" value="HTH-TYPE TRANSCRIPTIONAL REGULATORY PROTEIN GABR"/>
    <property type="match status" value="1"/>
</dbReference>
<dbReference type="InterPro" id="IPR051446">
    <property type="entry name" value="HTH_trans_reg/aminotransferase"/>
</dbReference>
<dbReference type="InterPro" id="IPR004839">
    <property type="entry name" value="Aminotransferase_I/II_large"/>
</dbReference>
<gene>
    <name evidence="7" type="ORF">SAMN04488522_101965</name>
</gene>
<evidence type="ECO:0000313" key="7">
    <source>
        <dbReference type="EMBL" id="SHE70433.1"/>
    </source>
</evidence>
<keyword evidence="7" id="KW-0808">Transferase</keyword>
<evidence type="ECO:0000313" key="8">
    <source>
        <dbReference type="Proteomes" id="UP000184287"/>
    </source>
</evidence>
<reference evidence="8" key="1">
    <citation type="submission" date="2016-11" db="EMBL/GenBank/DDBJ databases">
        <authorList>
            <person name="Varghese N."/>
            <person name="Submissions S."/>
        </authorList>
    </citation>
    <scope>NUCLEOTIDE SEQUENCE [LARGE SCALE GENOMIC DNA]</scope>
    <source>
        <strain evidence="8">DSM 16990</strain>
    </source>
</reference>
<dbReference type="GO" id="GO:0030170">
    <property type="term" value="F:pyridoxal phosphate binding"/>
    <property type="evidence" value="ECO:0007669"/>
    <property type="project" value="InterPro"/>
</dbReference>
<dbReference type="Pfam" id="PF00392">
    <property type="entry name" value="GntR"/>
    <property type="match status" value="1"/>
</dbReference>
<dbReference type="RefSeq" id="WP_234994442.1">
    <property type="nucleotide sequence ID" value="NZ_FQUQ01000001.1"/>
</dbReference>
<evidence type="ECO:0000256" key="3">
    <source>
        <dbReference type="ARBA" id="ARBA00023015"/>
    </source>
</evidence>
<dbReference type="InterPro" id="IPR036390">
    <property type="entry name" value="WH_DNA-bd_sf"/>
</dbReference>
<dbReference type="AlphaFoldDB" id="A0A1M4VNK1"/>
<evidence type="ECO:0000259" key="6">
    <source>
        <dbReference type="PROSITE" id="PS50949"/>
    </source>
</evidence>
<dbReference type="InterPro" id="IPR015424">
    <property type="entry name" value="PyrdxlP-dep_Trfase"/>
</dbReference>
<keyword evidence="7" id="KW-0032">Aminotransferase</keyword>
<accession>A0A1M4VNK1</accession>
<dbReference type="SUPFAM" id="SSF53383">
    <property type="entry name" value="PLP-dependent transferases"/>
    <property type="match status" value="1"/>
</dbReference>
<keyword evidence="3" id="KW-0805">Transcription regulation</keyword>
<proteinExistence type="inferred from homology"/>
<keyword evidence="5" id="KW-0804">Transcription</keyword>
<dbReference type="CDD" id="cd00609">
    <property type="entry name" value="AAT_like"/>
    <property type="match status" value="1"/>
</dbReference>
<dbReference type="Proteomes" id="UP000184287">
    <property type="component" value="Unassembled WGS sequence"/>
</dbReference>
<dbReference type="GO" id="GO:0003700">
    <property type="term" value="F:DNA-binding transcription factor activity"/>
    <property type="evidence" value="ECO:0007669"/>
    <property type="project" value="InterPro"/>
</dbReference>
<dbReference type="InterPro" id="IPR015421">
    <property type="entry name" value="PyrdxlP-dep_Trfase_major"/>
</dbReference>
<dbReference type="InterPro" id="IPR036388">
    <property type="entry name" value="WH-like_DNA-bd_sf"/>
</dbReference>
<sequence length="508" mass="56951">MDYLYYPDLKNRVVQMLPFTTLLSIDKESPQPIFLQIANNVVNIIREGQIKPGTMLPGTRELAKLLNIHRKTVIAAYDELYAQSWIEVIPRKGAMIAQNLPDLKPQRWNEPRSGSYGEFLAAPFYQMETHTPIVSVPGLRSPEFIIDGGYPDSRLAPLDLLNREYRSRSKLASARKWLPGSLGGGSPLLREALVAYLLESRGLNIEAQHTMTTHGAQMSIYIAASLLLQAGDAVIVGDPSYFMANMVFEKLGARLVKVPVDAWGMDMDAVEQACKKQQINVLYVIPHHHHPTTVTLSPQRRMRLLELSRKYNFAIIEDDYDYEFHYNSAPYLPLASSQHEGRVIYIGSFSKSIASSIRIGFMVAPADFIRQAIQMRMIIDLRADHVLEDALAALIQNGDIGRYLKKANKAYFDRLNNLCTLLDQELKGIVSFERPSGGMAIWANFNEAYPLAKVADAAISKGLYISSGIHYHGNPQHNNSIRMGFATMNIAEMNAAIEILCKVLKAKI</sequence>
<name>A0A1M4VNK1_9SPHI</name>
<keyword evidence="2" id="KW-0663">Pyridoxal phosphate</keyword>
<evidence type="ECO:0000256" key="2">
    <source>
        <dbReference type="ARBA" id="ARBA00022898"/>
    </source>
</evidence>
<dbReference type="GO" id="GO:0008483">
    <property type="term" value="F:transaminase activity"/>
    <property type="evidence" value="ECO:0007669"/>
    <property type="project" value="UniProtKB-KW"/>
</dbReference>
<keyword evidence="4" id="KW-0238">DNA-binding</keyword>
<dbReference type="PANTHER" id="PTHR46577:SF2">
    <property type="entry name" value="TRANSCRIPTIONAL REGULATORY PROTEIN"/>
    <property type="match status" value="1"/>
</dbReference>
<evidence type="ECO:0000256" key="5">
    <source>
        <dbReference type="ARBA" id="ARBA00023163"/>
    </source>
</evidence>
<dbReference type="PROSITE" id="PS50949">
    <property type="entry name" value="HTH_GNTR"/>
    <property type="match status" value="1"/>
</dbReference>
<dbReference type="CDD" id="cd07377">
    <property type="entry name" value="WHTH_GntR"/>
    <property type="match status" value="1"/>
</dbReference>
<dbReference type="Gene3D" id="1.10.10.10">
    <property type="entry name" value="Winged helix-like DNA-binding domain superfamily/Winged helix DNA-binding domain"/>
    <property type="match status" value="1"/>
</dbReference>
<protein>
    <submittedName>
        <fullName evidence="7">GntR family transcriptional regulator / MocR family aminotransferase</fullName>
    </submittedName>
</protein>
<dbReference type="SMART" id="SM00345">
    <property type="entry name" value="HTH_GNTR"/>
    <property type="match status" value="1"/>
</dbReference>
<evidence type="ECO:0000256" key="4">
    <source>
        <dbReference type="ARBA" id="ARBA00023125"/>
    </source>
</evidence>